<keyword evidence="3" id="KW-1185">Reference proteome</keyword>
<comment type="caution">
    <text evidence="2">The sequence shown here is derived from an EMBL/GenBank/DDBJ whole genome shotgun (WGS) entry which is preliminary data.</text>
</comment>
<keyword evidence="1" id="KW-1133">Transmembrane helix</keyword>
<keyword evidence="1" id="KW-0472">Membrane</keyword>
<reference evidence="3" key="1">
    <citation type="journal article" date="2019" name="Int. J. Syst. Evol. Microbiol.">
        <title>The Global Catalogue of Microorganisms (GCM) 10K type strain sequencing project: providing services to taxonomists for standard genome sequencing and annotation.</title>
        <authorList>
            <consortium name="The Broad Institute Genomics Platform"/>
            <consortium name="The Broad Institute Genome Sequencing Center for Infectious Disease"/>
            <person name="Wu L."/>
            <person name="Ma J."/>
        </authorList>
    </citation>
    <scope>NUCLEOTIDE SEQUENCE [LARGE SCALE GENOMIC DNA]</scope>
    <source>
        <strain evidence="3">CCUG 58127</strain>
    </source>
</reference>
<name>A0ABW2AKJ1_9MICO</name>
<feature type="transmembrane region" description="Helical" evidence="1">
    <location>
        <begin position="60"/>
        <end position="82"/>
    </location>
</feature>
<evidence type="ECO:0000313" key="3">
    <source>
        <dbReference type="Proteomes" id="UP001596298"/>
    </source>
</evidence>
<keyword evidence="1" id="KW-0812">Transmembrane</keyword>
<protein>
    <recommendedName>
        <fullName evidence="4">DUF5652 domain-containing protein</fullName>
    </recommendedName>
</protein>
<evidence type="ECO:0008006" key="4">
    <source>
        <dbReference type="Google" id="ProtNLM"/>
    </source>
</evidence>
<dbReference type="RefSeq" id="WP_382404023.1">
    <property type="nucleotide sequence ID" value="NZ_JBHSWH010000001.1"/>
</dbReference>
<evidence type="ECO:0000313" key="2">
    <source>
        <dbReference type="EMBL" id="MFC6707352.1"/>
    </source>
</evidence>
<dbReference type="EMBL" id="JBHSWH010000001">
    <property type="protein sequence ID" value="MFC6707352.1"/>
    <property type="molecule type" value="Genomic_DNA"/>
</dbReference>
<gene>
    <name evidence="2" type="ORF">ACFQDH_19370</name>
</gene>
<accession>A0ABW2AKJ1</accession>
<dbReference type="Proteomes" id="UP001596298">
    <property type="component" value="Unassembled WGS sequence"/>
</dbReference>
<proteinExistence type="predicted"/>
<evidence type="ECO:0000256" key="1">
    <source>
        <dbReference type="SAM" id="Phobius"/>
    </source>
</evidence>
<organism evidence="2 3">
    <name type="scientific">Flexivirga alba</name>
    <dbReference type="NCBI Taxonomy" id="702742"/>
    <lineage>
        <taxon>Bacteria</taxon>
        <taxon>Bacillati</taxon>
        <taxon>Actinomycetota</taxon>
        <taxon>Actinomycetes</taxon>
        <taxon>Micrococcales</taxon>
        <taxon>Dermacoccaceae</taxon>
        <taxon>Flexivirga</taxon>
    </lineage>
</organism>
<sequence length="85" mass="9385">MSTETIDTRPTSKLKQKWHALTPMQRKLLVVGSAIDTVAKTAAVVDLARRPAEEVRGPKWLWATALPVVNSVGVLPAAYFFLGRR</sequence>